<name>A0A2H9UMG7_9GAMM</name>
<evidence type="ECO:0000313" key="2">
    <source>
        <dbReference type="EMBL" id="PJI32871.1"/>
    </source>
</evidence>
<feature type="transmembrane region" description="Helical" evidence="1">
    <location>
        <begin position="671"/>
        <end position="687"/>
    </location>
</feature>
<feature type="transmembrane region" description="Helical" evidence="1">
    <location>
        <begin position="328"/>
        <end position="345"/>
    </location>
</feature>
<gene>
    <name evidence="2" type="ORF">CU320_05745</name>
</gene>
<feature type="transmembrane region" description="Helical" evidence="1">
    <location>
        <begin position="848"/>
        <end position="866"/>
    </location>
</feature>
<feature type="transmembrane region" description="Helical" evidence="1">
    <location>
        <begin position="417"/>
        <end position="437"/>
    </location>
</feature>
<feature type="transmembrane region" description="Helical" evidence="1">
    <location>
        <begin position="275"/>
        <end position="292"/>
    </location>
</feature>
<dbReference type="RefSeq" id="WP_100357479.1">
    <property type="nucleotide sequence ID" value="NZ_PGOZ01000005.1"/>
</dbReference>
<feature type="transmembrane region" description="Helical" evidence="1">
    <location>
        <begin position="816"/>
        <end position="836"/>
    </location>
</feature>
<feature type="transmembrane region" description="Helical" evidence="1">
    <location>
        <begin position="389"/>
        <end position="411"/>
    </location>
</feature>
<feature type="transmembrane region" description="Helical" evidence="1">
    <location>
        <begin position="250"/>
        <end position="268"/>
    </location>
</feature>
<dbReference type="Pfam" id="PF10101">
    <property type="entry name" value="DUF2339"/>
    <property type="match status" value="1"/>
</dbReference>
<dbReference type="InterPro" id="IPR019286">
    <property type="entry name" value="DUF2339_TM"/>
</dbReference>
<sequence>MAAGRNELCMIWLITLLIVGISAWYLDYQIVTYLCGVGFLFSVMQYVSAVEAPLQQLVAQQQRSLERNSKVPLYVSSIIAIVGGLAELDWLMGIGITAWVFFLLRWLQRLEGRLIQLQSQSYSADPSPSIPPNWSDAAPVTAQPALNSQSTPNLIDQVQRWLFQGNPVLKVAISILVIGVILLLRFATEHWQLSLAAKLGLVALASLFVTGLGYRLIPKKRSFALALEGLGLGSLFLTLFFAYYNLVIPTLPLAACVFIIILAMTLYLSLKQESIELAIMALLIAYLAPFTLPIRDASAVELISYYLLINVGVAVLSSFRPWKILNQIAFLITAIVGGMYSLIHGDTHERYAMTALILAHSALFIWLGFRFSQLLARQDLSRFQLKPVLDLALIFAAPITAYIFLYLIHFNQPDQKLWQAGLSLLFAGVFATCWTLLRQKQTIQLISQSYLSLMLIFLALVPPILLTEQWSVVGWAVEGVLIYLWALEKNVRVAHYLSMGLLLMAGFSSLYYLVEINPTPRMIFWILSLCYVAVVAISQLKEKYQQQLDSLSISFLSSLSVAASLMLFALLEDEFSSQHAYVLSLFIITLGYVLLNEMILRKNQQWSWLLPKWSGISPLLVIAVILTLDRSQNAVIVWDSGLERGVFALSAMLLAILWLRPLAGLQLSKEWMSLGVFSSLALASLCLIPSMPYFSMVILPLLFCLWCYRQDLQSGWQQLWQTKCCLLLMATWLVCSQLFSQQAFQYYWLPILNPFDLISIAMFASFIWMLLQQIKVGRDKGMIAVLMVLSLLWLSSYMVLRALHVYLHTPFNDMELWGNATVQLSLTVLWVLLAWITMWTATLKNLKPMWILGGSILVVVTLKLVLFDLSHIGTLTRVISFLLAGGVMLLIAYIAPMPEKTD</sequence>
<feature type="transmembrane region" description="Helical" evidence="1">
    <location>
        <begin position="520"/>
        <end position="538"/>
    </location>
</feature>
<feature type="transmembrane region" description="Helical" evidence="1">
    <location>
        <begin position="472"/>
        <end position="487"/>
    </location>
</feature>
<feature type="transmembrane region" description="Helical" evidence="1">
    <location>
        <begin position="577"/>
        <end position="595"/>
    </location>
</feature>
<feature type="transmembrane region" description="Helical" evidence="1">
    <location>
        <begin position="751"/>
        <end position="771"/>
    </location>
</feature>
<feature type="transmembrane region" description="Helical" evidence="1">
    <location>
        <begin position="550"/>
        <end position="571"/>
    </location>
</feature>
<feature type="transmembrane region" description="Helical" evidence="1">
    <location>
        <begin position="31"/>
        <end position="50"/>
    </location>
</feature>
<comment type="caution">
    <text evidence="2">The sequence shown here is derived from an EMBL/GenBank/DDBJ whole genome shotgun (WGS) entry which is preliminary data.</text>
</comment>
<reference evidence="2 3" key="2">
    <citation type="submission" date="2017-12" db="EMBL/GenBank/DDBJ databases">
        <title>Revising the taxonomy of the Acinetobacter lwoffii group: the description of Acinetobacter pseudolwoffii sp. nov. and emended description of Acinetobacter lwoffii.</title>
        <authorList>
            <person name="Nemec A."/>
        </authorList>
    </citation>
    <scope>NUCLEOTIDE SEQUENCE [LARGE SCALE GENOMIC DNA]</scope>
    <source>
        <strain evidence="2 3">ANC 5347</strain>
    </source>
</reference>
<organism evidence="2 3">
    <name type="scientific">Acinetobacter pseudolwoffii</name>
    <dbReference type="NCBI Taxonomy" id="2053287"/>
    <lineage>
        <taxon>Bacteria</taxon>
        <taxon>Pseudomonadati</taxon>
        <taxon>Pseudomonadota</taxon>
        <taxon>Gammaproteobacteria</taxon>
        <taxon>Moraxellales</taxon>
        <taxon>Moraxellaceae</taxon>
        <taxon>Acinetobacter</taxon>
    </lineage>
</organism>
<feature type="transmembrane region" description="Helical" evidence="1">
    <location>
        <begin position="224"/>
        <end position="244"/>
    </location>
</feature>
<feature type="transmembrane region" description="Helical" evidence="1">
    <location>
        <begin position="640"/>
        <end position="659"/>
    </location>
</feature>
<feature type="transmembrane region" description="Helical" evidence="1">
    <location>
        <begin position="71"/>
        <end position="86"/>
    </location>
</feature>
<feature type="transmembrane region" description="Helical" evidence="1">
    <location>
        <begin position="199"/>
        <end position="217"/>
    </location>
</feature>
<dbReference type="PANTHER" id="PTHR38434:SF1">
    <property type="entry name" value="BLL2549 PROTEIN"/>
    <property type="match status" value="1"/>
</dbReference>
<proteinExistence type="predicted"/>
<evidence type="ECO:0000313" key="3">
    <source>
        <dbReference type="Proteomes" id="UP000242351"/>
    </source>
</evidence>
<feature type="transmembrane region" description="Helical" evidence="1">
    <location>
        <begin position="607"/>
        <end position="628"/>
    </location>
</feature>
<keyword evidence="1" id="KW-0812">Transmembrane</keyword>
<reference evidence="2 3" key="1">
    <citation type="submission" date="2017-11" db="EMBL/GenBank/DDBJ databases">
        <authorList>
            <person name="Han C.G."/>
        </authorList>
    </citation>
    <scope>NUCLEOTIDE SEQUENCE [LARGE SCALE GENOMIC DNA]</scope>
    <source>
        <strain evidence="2 3">ANC 5347</strain>
    </source>
</reference>
<feature type="transmembrane region" description="Helical" evidence="1">
    <location>
        <begin position="878"/>
        <end position="896"/>
    </location>
</feature>
<keyword evidence="1" id="KW-0472">Membrane</keyword>
<protein>
    <submittedName>
        <fullName evidence="2">DUF2339 domain-containing protein</fullName>
    </submittedName>
</protein>
<feature type="transmembrane region" description="Helical" evidence="1">
    <location>
        <begin position="168"/>
        <end position="187"/>
    </location>
</feature>
<feature type="transmembrane region" description="Helical" evidence="1">
    <location>
        <begin position="783"/>
        <end position="804"/>
    </location>
</feature>
<dbReference type="EMBL" id="PGOZ01000005">
    <property type="protein sequence ID" value="PJI32871.1"/>
    <property type="molecule type" value="Genomic_DNA"/>
</dbReference>
<feature type="transmembrane region" description="Helical" evidence="1">
    <location>
        <begin position="720"/>
        <end position="739"/>
    </location>
</feature>
<keyword evidence="1" id="KW-1133">Transmembrane helix</keyword>
<feature type="transmembrane region" description="Helical" evidence="1">
    <location>
        <begin position="7"/>
        <end position="25"/>
    </location>
</feature>
<feature type="transmembrane region" description="Helical" evidence="1">
    <location>
        <begin position="298"/>
        <end position="316"/>
    </location>
</feature>
<feature type="transmembrane region" description="Helical" evidence="1">
    <location>
        <begin position="92"/>
        <end position="108"/>
    </location>
</feature>
<evidence type="ECO:0000256" key="1">
    <source>
        <dbReference type="SAM" id="Phobius"/>
    </source>
</evidence>
<feature type="transmembrane region" description="Helical" evidence="1">
    <location>
        <begin position="494"/>
        <end position="514"/>
    </location>
</feature>
<dbReference type="Proteomes" id="UP000242351">
    <property type="component" value="Unassembled WGS sequence"/>
</dbReference>
<feature type="transmembrane region" description="Helical" evidence="1">
    <location>
        <begin position="351"/>
        <end position="369"/>
    </location>
</feature>
<accession>A0A2H9UMG7</accession>
<dbReference type="PANTHER" id="PTHR38434">
    <property type="entry name" value="BLL2549 PROTEIN"/>
    <property type="match status" value="1"/>
</dbReference>
<feature type="transmembrane region" description="Helical" evidence="1">
    <location>
        <begin position="449"/>
        <end position="466"/>
    </location>
</feature>
<dbReference type="AlphaFoldDB" id="A0A2H9UMG7"/>